<dbReference type="InterPro" id="IPR052169">
    <property type="entry name" value="CW_Biosynth-Accessory"/>
</dbReference>
<evidence type="ECO:0000256" key="1">
    <source>
        <dbReference type="ARBA" id="ARBA00005662"/>
    </source>
</evidence>
<dbReference type="AlphaFoldDB" id="A0A1I3RP82"/>
<keyword evidence="6" id="KW-1185">Reference proteome</keyword>
<dbReference type="RefSeq" id="WP_091117699.1">
    <property type="nucleotide sequence ID" value="NZ_BKAF01000010.1"/>
</dbReference>
<feature type="domain" description="Capsule synthesis protein CapA" evidence="4">
    <location>
        <begin position="64"/>
        <end position="314"/>
    </location>
</feature>
<protein>
    <submittedName>
        <fullName evidence="5">Poly-gamma-glutamate synthesis protein (Capsule biosynthesis protein)</fullName>
    </submittedName>
</protein>
<dbReference type="PROSITE" id="PS51257">
    <property type="entry name" value="PROKAR_LIPOPROTEIN"/>
    <property type="match status" value="1"/>
</dbReference>
<organism evidence="5 6">
    <name type="scientific">Nocardioides psychrotolerans</name>
    <dbReference type="NCBI Taxonomy" id="1005945"/>
    <lineage>
        <taxon>Bacteria</taxon>
        <taxon>Bacillati</taxon>
        <taxon>Actinomycetota</taxon>
        <taxon>Actinomycetes</taxon>
        <taxon>Propionibacteriales</taxon>
        <taxon>Nocardioidaceae</taxon>
        <taxon>Nocardioides</taxon>
    </lineage>
</organism>
<dbReference type="SMART" id="SM00854">
    <property type="entry name" value="PGA_cap"/>
    <property type="match status" value="1"/>
</dbReference>
<dbReference type="CDD" id="cd07381">
    <property type="entry name" value="MPP_CapA"/>
    <property type="match status" value="1"/>
</dbReference>
<dbReference type="Pfam" id="PF09587">
    <property type="entry name" value="PGA_cap"/>
    <property type="match status" value="1"/>
</dbReference>
<dbReference type="SUPFAM" id="SSF56300">
    <property type="entry name" value="Metallo-dependent phosphatases"/>
    <property type="match status" value="1"/>
</dbReference>
<evidence type="ECO:0000256" key="3">
    <source>
        <dbReference type="SAM" id="SignalP"/>
    </source>
</evidence>
<feature type="compositionally biased region" description="Pro residues" evidence="2">
    <location>
        <begin position="43"/>
        <end position="60"/>
    </location>
</feature>
<dbReference type="PANTHER" id="PTHR33393">
    <property type="entry name" value="POLYGLUTAMINE SYNTHESIS ACCESSORY PROTEIN RV0574C-RELATED"/>
    <property type="match status" value="1"/>
</dbReference>
<proteinExistence type="inferred from homology"/>
<dbReference type="Gene3D" id="3.60.21.10">
    <property type="match status" value="1"/>
</dbReference>
<comment type="similarity">
    <text evidence="1">Belongs to the CapA family.</text>
</comment>
<reference evidence="5 6" key="1">
    <citation type="submission" date="2016-10" db="EMBL/GenBank/DDBJ databases">
        <authorList>
            <person name="de Groot N.N."/>
        </authorList>
    </citation>
    <scope>NUCLEOTIDE SEQUENCE [LARGE SCALE GENOMIC DNA]</scope>
    <source>
        <strain evidence="5 6">CGMCC 1.11156</strain>
    </source>
</reference>
<dbReference type="Proteomes" id="UP000198649">
    <property type="component" value="Unassembled WGS sequence"/>
</dbReference>
<dbReference type="EMBL" id="FOQG01000034">
    <property type="protein sequence ID" value="SFJ47579.1"/>
    <property type="molecule type" value="Genomic_DNA"/>
</dbReference>
<evidence type="ECO:0000313" key="5">
    <source>
        <dbReference type="EMBL" id="SFJ47579.1"/>
    </source>
</evidence>
<accession>A0A1I3RP82</accession>
<evidence type="ECO:0000259" key="4">
    <source>
        <dbReference type="SMART" id="SM00854"/>
    </source>
</evidence>
<name>A0A1I3RP82_9ACTN</name>
<sequence length="380" mass="38527">MAHRRSHRAAIAIILLAGTACTSEEPSAQPSYDGRSPSAIASPSPPLEPTASPEPPPEPPGSVTIALAGDIHFEGVLRGRLADPATALAPMTSTLTAADVAIVNLETSVGLGGMPEPGKRYPFQAPTSAFAALAAAGIDVATMANNHALDFGREPLPGMFAAVDRAARGPSPLRVVGIGRDVDGAFTPAFVDVGDTVVATIGATVADQDPTADPTGQWAATADSPGTADALADPARLLRAVAAADRTADVVVVYLHWGIQGERCPSEDQRSLARSLVGAGADVVAGSHTHGLQGDGPLGRGYVAYGLGNYAWYTPTELTGVLTLTLRPAVARTGQARVIDAVWEPASISADGLPSPLTGPDAAGFDAELASLRACAGFVG</sequence>
<dbReference type="InterPro" id="IPR019079">
    <property type="entry name" value="Capsule_synth_CapA"/>
</dbReference>
<feature type="signal peptide" evidence="3">
    <location>
        <begin position="1"/>
        <end position="22"/>
    </location>
</feature>
<dbReference type="OrthoDB" id="9799970at2"/>
<dbReference type="PANTHER" id="PTHR33393:SF13">
    <property type="entry name" value="PGA BIOSYNTHESIS PROTEIN CAPA"/>
    <property type="match status" value="1"/>
</dbReference>
<keyword evidence="3" id="KW-0732">Signal</keyword>
<dbReference type="STRING" id="1005945.SAMN05216561_13424"/>
<feature type="chain" id="PRO_5011739157" evidence="3">
    <location>
        <begin position="23"/>
        <end position="380"/>
    </location>
</feature>
<gene>
    <name evidence="5" type="ORF">SAMN05216561_13424</name>
</gene>
<evidence type="ECO:0000256" key="2">
    <source>
        <dbReference type="SAM" id="MobiDB-lite"/>
    </source>
</evidence>
<feature type="region of interest" description="Disordered" evidence="2">
    <location>
        <begin position="24"/>
        <end position="62"/>
    </location>
</feature>
<dbReference type="InterPro" id="IPR029052">
    <property type="entry name" value="Metallo-depent_PP-like"/>
</dbReference>
<evidence type="ECO:0000313" key="6">
    <source>
        <dbReference type="Proteomes" id="UP000198649"/>
    </source>
</evidence>